<dbReference type="Proteomes" id="UP000745764">
    <property type="component" value="Unassembled WGS sequence"/>
</dbReference>
<feature type="transmembrane region" description="Helical" evidence="5">
    <location>
        <begin position="101"/>
        <end position="122"/>
    </location>
</feature>
<dbReference type="PANTHER" id="PTHR14624:SF0">
    <property type="entry name" value="POLYPRENOL REDUCTASE"/>
    <property type="match status" value="1"/>
</dbReference>
<dbReference type="PANTHER" id="PTHR14624">
    <property type="entry name" value="DFG10 PROTEIN"/>
    <property type="match status" value="1"/>
</dbReference>
<dbReference type="GO" id="GO:0102389">
    <property type="term" value="F:polyprenol reductase activity"/>
    <property type="evidence" value="ECO:0007669"/>
    <property type="project" value="UniProtKB-UniRule"/>
</dbReference>
<sequence length="330" mass="37247">LSGRHQSVTTASETYPSSAMLDLVIFLRASFLLAAVAVRQKHNPDQVIKFADSSQALLAHCVPSLRTRFLAYGSRQNGRQPKRLTTNPLDALATFQVPHSWFTSFYVVSTLCSFIWFSQILLDQSLWRSLAALTDINKSMTLDQIIVTWILMLLQGVRRLYECLEFTKPSNARMWIGHWALGVWFYASMSVAVWVEGAPILRKESFDFSHLTIEPPSLRTFAGCLLFILASGVQHDCHAYLASLKKYSVPEHPVFYRLVCPHYFVECLIYFAISIVAAPAGAMLNWTIVCALVFVAANLGVTADGTRDWYVQKFGPDSMSGKWRMIPFIF</sequence>
<comment type="pathway">
    <text evidence="5">Protein modification; protein glycosylation.</text>
</comment>
<keyword evidence="5" id="KW-0256">Endoplasmic reticulum</keyword>
<organism evidence="7 8">
    <name type="scientific">Aureobasidium uvarum</name>
    <dbReference type="NCBI Taxonomy" id="2773716"/>
    <lineage>
        <taxon>Eukaryota</taxon>
        <taxon>Fungi</taxon>
        <taxon>Dikarya</taxon>
        <taxon>Ascomycota</taxon>
        <taxon>Pezizomycotina</taxon>
        <taxon>Dothideomycetes</taxon>
        <taxon>Dothideomycetidae</taxon>
        <taxon>Dothideales</taxon>
        <taxon>Saccotheciaceae</taxon>
        <taxon>Aureobasidium</taxon>
    </lineage>
</organism>
<dbReference type="EMBL" id="CAINUL010000016">
    <property type="protein sequence ID" value="CAD0113809.1"/>
    <property type="molecule type" value="Genomic_DNA"/>
</dbReference>
<protein>
    <recommendedName>
        <fullName evidence="5">Polyprenal reductase</fullName>
        <ecNumber evidence="5">1.3.1.94</ecNumber>
    </recommendedName>
</protein>
<keyword evidence="8" id="KW-1185">Reference proteome</keyword>
<feature type="transmembrane region" description="Helical" evidence="5">
    <location>
        <begin position="283"/>
        <end position="303"/>
    </location>
</feature>
<evidence type="ECO:0000259" key="6">
    <source>
        <dbReference type="Pfam" id="PF02544"/>
    </source>
</evidence>
<accession>A0A9N8PWB5</accession>
<comment type="function">
    <text evidence="5">Plays a key role in early steps of protein N-linked glycosylation by being involved in the conversion of polyprenol into dolichol. Acts as a polyprenal reductase that mediates the reduction of polyprenal into dolichal in a NADP-dependent mechanism. Dolichols are required for the synthesis of dolichol-linked monosaccharides and the oligosaccharide precursor used for N-glycosylation.</text>
</comment>
<evidence type="ECO:0000256" key="2">
    <source>
        <dbReference type="ARBA" id="ARBA00022692"/>
    </source>
</evidence>
<comment type="catalytic activity">
    <reaction evidence="5">
        <text>a di-trans,poly-cis-dolichal + NADP(+) = a di-trans,poly-cis-polyprenal + NADPH + H(+)</text>
        <dbReference type="Rhea" id="RHEA:80727"/>
        <dbReference type="Rhea" id="RHEA-COMP:19536"/>
        <dbReference type="Rhea" id="RHEA-COMP:19537"/>
        <dbReference type="ChEBI" id="CHEBI:15378"/>
        <dbReference type="ChEBI" id="CHEBI:57783"/>
        <dbReference type="ChEBI" id="CHEBI:58349"/>
        <dbReference type="ChEBI" id="CHEBI:231623"/>
        <dbReference type="ChEBI" id="CHEBI:231637"/>
        <dbReference type="EC" id="1.3.1.94"/>
    </reaction>
    <physiologicalReaction direction="right-to-left" evidence="5">
        <dbReference type="Rhea" id="RHEA:80729"/>
    </physiologicalReaction>
</comment>
<reference evidence="7" key="1">
    <citation type="submission" date="2020-06" db="EMBL/GenBank/DDBJ databases">
        <authorList>
            <person name="Onetto C."/>
        </authorList>
    </citation>
    <scope>NUCLEOTIDE SEQUENCE</scope>
</reference>
<dbReference type="GO" id="GO:0006488">
    <property type="term" value="P:dolichol-linked oligosaccharide biosynthetic process"/>
    <property type="evidence" value="ECO:0007669"/>
    <property type="project" value="UniProtKB-UniRule"/>
</dbReference>
<evidence type="ECO:0000313" key="8">
    <source>
        <dbReference type="Proteomes" id="UP000745764"/>
    </source>
</evidence>
<comment type="subcellular location">
    <subcellularLocation>
        <location evidence="1">Endomembrane system</location>
        <topology evidence="1">Multi-pass membrane protein</topology>
    </subcellularLocation>
    <subcellularLocation>
        <location evidence="5">Endoplasmic reticulum membrane</location>
    </subcellularLocation>
</comment>
<gene>
    <name evidence="7" type="ORF">AWRI4620_LOCUS8064</name>
</gene>
<feature type="transmembrane region" description="Helical" evidence="5">
    <location>
        <begin position="254"/>
        <end position="277"/>
    </location>
</feature>
<evidence type="ECO:0000313" key="7">
    <source>
        <dbReference type="EMBL" id="CAD0113809.1"/>
    </source>
</evidence>
<dbReference type="EC" id="1.3.1.94" evidence="5"/>
<dbReference type="AlphaFoldDB" id="A0A9N8PWB5"/>
<keyword evidence="2 5" id="KW-0812">Transmembrane</keyword>
<dbReference type="GO" id="GO:0005789">
    <property type="term" value="C:endoplasmic reticulum membrane"/>
    <property type="evidence" value="ECO:0007669"/>
    <property type="project" value="UniProtKB-SubCell"/>
</dbReference>
<dbReference type="GO" id="GO:0160198">
    <property type="term" value="F:polyprenal reductase activity"/>
    <property type="evidence" value="ECO:0007669"/>
    <property type="project" value="UniProtKB-EC"/>
</dbReference>
<dbReference type="InterPro" id="IPR039698">
    <property type="entry name" value="Dfg10/SRD5A3"/>
</dbReference>
<keyword evidence="5" id="KW-0521">NADP</keyword>
<name>A0A9N8PWB5_9PEZI</name>
<feature type="transmembrane region" description="Helical" evidence="5">
    <location>
        <begin position="173"/>
        <end position="195"/>
    </location>
</feature>
<proteinExistence type="inferred from homology"/>
<keyword evidence="5" id="KW-0560">Oxidoreductase</keyword>
<feature type="non-terminal residue" evidence="7">
    <location>
        <position position="330"/>
    </location>
</feature>
<keyword evidence="3 5" id="KW-1133">Transmembrane helix</keyword>
<feature type="transmembrane region" description="Helical" evidence="5">
    <location>
        <begin position="215"/>
        <end position="233"/>
    </location>
</feature>
<dbReference type="GO" id="GO:0016095">
    <property type="term" value="P:polyprenol catabolic process"/>
    <property type="evidence" value="ECO:0007669"/>
    <property type="project" value="UniProtKB-UniRule"/>
</dbReference>
<dbReference type="Pfam" id="PF02544">
    <property type="entry name" value="Steroid_dh"/>
    <property type="match status" value="1"/>
</dbReference>
<dbReference type="OrthoDB" id="541710at2759"/>
<dbReference type="PROSITE" id="PS51300">
    <property type="entry name" value="NIRD"/>
    <property type="match status" value="1"/>
</dbReference>
<feature type="domain" description="3-oxo-5-alpha-steroid 4-dehydrogenase C-terminal" evidence="6">
    <location>
        <begin position="219"/>
        <end position="330"/>
    </location>
</feature>
<evidence type="ECO:0000256" key="3">
    <source>
        <dbReference type="ARBA" id="ARBA00022989"/>
    </source>
</evidence>
<keyword evidence="4 5" id="KW-0472">Membrane</keyword>
<dbReference type="InterPro" id="IPR001104">
    <property type="entry name" value="3-oxo-5_a-steroid_4-DH_C"/>
</dbReference>
<comment type="caution">
    <text evidence="7">The sequence shown here is derived from an EMBL/GenBank/DDBJ whole genome shotgun (WGS) entry which is preliminary data.</text>
</comment>
<evidence type="ECO:0000256" key="4">
    <source>
        <dbReference type="ARBA" id="ARBA00023136"/>
    </source>
</evidence>
<comment type="similarity">
    <text evidence="5">Belongs to the steroid 5-alpha reductase family. Polyprenal reductase subfamily.</text>
</comment>
<dbReference type="GO" id="GO:0003865">
    <property type="term" value="F:3-oxo-5-alpha-steroid 4-dehydrogenase activity"/>
    <property type="evidence" value="ECO:0007669"/>
    <property type="project" value="TreeGrafter"/>
</dbReference>
<evidence type="ECO:0000256" key="1">
    <source>
        <dbReference type="ARBA" id="ARBA00004127"/>
    </source>
</evidence>
<evidence type="ECO:0000256" key="5">
    <source>
        <dbReference type="RuleBase" id="RU367081"/>
    </source>
</evidence>
<feature type="transmembrane region" description="Helical" evidence="5">
    <location>
        <begin position="142"/>
        <end position="161"/>
    </location>
</feature>
<dbReference type="PROSITE" id="PS50244">
    <property type="entry name" value="S5A_REDUCTASE"/>
    <property type="match status" value="1"/>
</dbReference>
<feature type="transmembrane region" description="Helical" evidence="5">
    <location>
        <begin position="20"/>
        <end position="38"/>
    </location>
</feature>